<reference evidence="2 3" key="1">
    <citation type="submission" date="2015-04" db="EMBL/GenBank/DDBJ databases">
        <title>Whole genome shotgun sequence of Flavihumibacter petaseus NBRC 106054.</title>
        <authorList>
            <person name="Miyazawa S."/>
            <person name="Hosoyama A."/>
            <person name="Hashimoto M."/>
            <person name="Noguchi M."/>
            <person name="Tsuchikane K."/>
            <person name="Ohji S."/>
            <person name="Yamazoe A."/>
            <person name="Ichikawa N."/>
            <person name="Kimura A."/>
            <person name="Fujita N."/>
        </authorList>
    </citation>
    <scope>NUCLEOTIDE SEQUENCE [LARGE SCALE GENOMIC DNA]</scope>
    <source>
        <strain evidence="2 3">NBRC 106054</strain>
    </source>
</reference>
<feature type="domain" description="NmrA-like" evidence="1">
    <location>
        <begin position="5"/>
        <end position="250"/>
    </location>
</feature>
<dbReference type="OrthoDB" id="9780595at2"/>
<dbReference type="CDD" id="cd05269">
    <property type="entry name" value="TMR_SDR_a"/>
    <property type="match status" value="1"/>
</dbReference>
<dbReference type="EMBL" id="BBWV01000005">
    <property type="protein sequence ID" value="GAO45467.1"/>
    <property type="molecule type" value="Genomic_DNA"/>
</dbReference>
<evidence type="ECO:0000313" key="2">
    <source>
        <dbReference type="EMBL" id="GAO45467.1"/>
    </source>
</evidence>
<proteinExistence type="predicted"/>
<protein>
    <submittedName>
        <fullName evidence="2">NAD(P)H azoreductase</fullName>
    </submittedName>
</protein>
<evidence type="ECO:0000313" key="3">
    <source>
        <dbReference type="Proteomes" id="UP000033121"/>
    </source>
</evidence>
<dbReference type="PANTHER" id="PTHR43162">
    <property type="match status" value="1"/>
</dbReference>
<dbReference type="AlphaFoldDB" id="A0A0E9N6A6"/>
<keyword evidence="3" id="KW-1185">Reference proteome</keyword>
<dbReference type="RefSeq" id="WP_046371470.1">
    <property type="nucleotide sequence ID" value="NZ_BBWV01000005.1"/>
</dbReference>
<dbReference type="SUPFAM" id="SSF51735">
    <property type="entry name" value="NAD(P)-binding Rossmann-fold domains"/>
    <property type="match status" value="1"/>
</dbReference>
<gene>
    <name evidence="2" type="ORF">FPE01S_05_01620</name>
</gene>
<dbReference type="Gene3D" id="3.40.50.720">
    <property type="entry name" value="NAD(P)-binding Rossmann-like Domain"/>
    <property type="match status" value="1"/>
</dbReference>
<accession>A0A0E9N6A6</accession>
<dbReference type="Proteomes" id="UP000033121">
    <property type="component" value="Unassembled WGS sequence"/>
</dbReference>
<evidence type="ECO:0000259" key="1">
    <source>
        <dbReference type="Pfam" id="PF05368"/>
    </source>
</evidence>
<name>A0A0E9N6A6_9BACT</name>
<organism evidence="2 3">
    <name type="scientific">Flavihumibacter petaseus NBRC 106054</name>
    <dbReference type="NCBI Taxonomy" id="1220578"/>
    <lineage>
        <taxon>Bacteria</taxon>
        <taxon>Pseudomonadati</taxon>
        <taxon>Bacteroidota</taxon>
        <taxon>Chitinophagia</taxon>
        <taxon>Chitinophagales</taxon>
        <taxon>Chitinophagaceae</taxon>
        <taxon>Flavihumibacter</taxon>
    </lineage>
</organism>
<dbReference type="PANTHER" id="PTHR43162:SF1">
    <property type="entry name" value="PRESTALK A DIFFERENTIATION PROTEIN A"/>
    <property type="match status" value="1"/>
</dbReference>
<dbReference type="Pfam" id="PF05368">
    <property type="entry name" value="NmrA"/>
    <property type="match status" value="1"/>
</dbReference>
<dbReference type="STRING" id="1220578.FPE01S_05_01620"/>
<dbReference type="Gene3D" id="3.90.25.10">
    <property type="entry name" value="UDP-galactose 4-epimerase, domain 1"/>
    <property type="match status" value="1"/>
</dbReference>
<dbReference type="InterPro" id="IPR008030">
    <property type="entry name" value="NmrA-like"/>
</dbReference>
<dbReference type="InterPro" id="IPR036291">
    <property type="entry name" value="NAD(P)-bd_dom_sf"/>
</dbReference>
<dbReference type="InterPro" id="IPR051604">
    <property type="entry name" value="Ergot_Alk_Oxidoreductase"/>
</dbReference>
<sequence>MTHPKILITGATGSIGSQLVQQLAAMQIPFRALVRSRENNPLFTKNPLADIRVGDLTDAASLKPALEGIEKAFLLTNSSEAAEQLQLNFVTVAERAGVRYLVKLSQFAADENSPVRFLRYHAAVENAIKKTGMSYTFLRPNLFMQGLLAFKDYIAKEDRFYAAVGSAGISAVDTRDVAAVATRALTEAGHENKIYNITGPHALTHEEMAGELSRVLGRTIRFIDVTPEQMESALRAAGFPEWQVGGLIEDYAHYARGEATEVSDTVKRVTGRDVIPFSQFVLDYESAFK</sequence>
<comment type="caution">
    <text evidence="2">The sequence shown here is derived from an EMBL/GenBank/DDBJ whole genome shotgun (WGS) entry which is preliminary data.</text>
</comment>